<accession>A0A7W4TKK1</accession>
<reference evidence="2 3" key="1">
    <citation type="submission" date="2020-08" db="EMBL/GenBank/DDBJ databases">
        <title>The Agave Microbiome: Exploring the role of microbial communities in plant adaptations to desert environments.</title>
        <authorList>
            <person name="Partida-Martinez L.P."/>
        </authorList>
    </citation>
    <scope>NUCLEOTIDE SEQUENCE [LARGE SCALE GENOMIC DNA]</scope>
    <source>
        <strain evidence="2 3">AS2.23</strain>
    </source>
</reference>
<proteinExistence type="predicted"/>
<evidence type="ECO:0000313" key="3">
    <source>
        <dbReference type="Proteomes" id="UP000533269"/>
    </source>
</evidence>
<comment type="caution">
    <text evidence="2">The sequence shown here is derived from an EMBL/GenBank/DDBJ whole genome shotgun (WGS) entry which is preliminary data.</text>
</comment>
<feature type="chain" id="PRO_5031154302" evidence="1">
    <location>
        <begin position="32"/>
        <end position="133"/>
    </location>
</feature>
<organism evidence="2 3">
    <name type="scientific">Kineococcus radiotolerans</name>
    <dbReference type="NCBI Taxonomy" id="131568"/>
    <lineage>
        <taxon>Bacteria</taxon>
        <taxon>Bacillati</taxon>
        <taxon>Actinomycetota</taxon>
        <taxon>Actinomycetes</taxon>
        <taxon>Kineosporiales</taxon>
        <taxon>Kineosporiaceae</taxon>
        <taxon>Kineococcus</taxon>
    </lineage>
</organism>
<reference evidence="2 3" key="2">
    <citation type="submission" date="2020-08" db="EMBL/GenBank/DDBJ databases">
        <authorList>
            <person name="Partida-Martinez L."/>
            <person name="Huntemann M."/>
            <person name="Clum A."/>
            <person name="Wang J."/>
            <person name="Palaniappan K."/>
            <person name="Ritter S."/>
            <person name="Chen I.-M."/>
            <person name="Stamatis D."/>
            <person name="Reddy T."/>
            <person name="O'Malley R."/>
            <person name="Daum C."/>
            <person name="Shapiro N."/>
            <person name="Ivanova N."/>
            <person name="Kyrpides N."/>
            <person name="Woyke T."/>
        </authorList>
    </citation>
    <scope>NUCLEOTIDE SEQUENCE [LARGE SCALE GENOMIC DNA]</scope>
    <source>
        <strain evidence="2 3">AS2.23</strain>
    </source>
</reference>
<evidence type="ECO:0000313" key="2">
    <source>
        <dbReference type="EMBL" id="MBB2900328.1"/>
    </source>
</evidence>
<dbReference type="EMBL" id="JACHVY010000001">
    <property type="protein sequence ID" value="MBB2900328.1"/>
    <property type="molecule type" value="Genomic_DNA"/>
</dbReference>
<sequence length="133" mass="12931">MPRRSTVRTLLAVPALGVAAVAVLSPVAANAGTPAAPVTAPETAVRAAVSASPAVAGVPAGDYAVTDVRVAGSDPAWAAAALEPTAAGAGTLDPATAVLQRVGGTWQVVDLGTAQVGCDLVTPVVRDELALLC</sequence>
<feature type="signal peptide" evidence="1">
    <location>
        <begin position="1"/>
        <end position="31"/>
    </location>
</feature>
<dbReference type="RefSeq" id="WP_183390626.1">
    <property type="nucleotide sequence ID" value="NZ_JACHVY010000001.1"/>
</dbReference>
<name>A0A7W4TKK1_KINRA</name>
<dbReference type="AlphaFoldDB" id="A0A7W4TKK1"/>
<keyword evidence="1" id="KW-0732">Signal</keyword>
<gene>
    <name evidence="2" type="ORF">FHR75_001116</name>
</gene>
<dbReference type="Proteomes" id="UP000533269">
    <property type="component" value="Unassembled WGS sequence"/>
</dbReference>
<protein>
    <submittedName>
        <fullName evidence="2">Uncharacterized protein</fullName>
    </submittedName>
</protein>
<evidence type="ECO:0000256" key="1">
    <source>
        <dbReference type="SAM" id="SignalP"/>
    </source>
</evidence>